<feature type="region of interest" description="Disordered" evidence="1">
    <location>
        <begin position="26"/>
        <end position="50"/>
    </location>
</feature>
<organism evidence="4 6">
    <name type="scientific">Glutamicibacter halophytocola</name>
    <dbReference type="NCBI Taxonomy" id="1933880"/>
    <lineage>
        <taxon>Bacteria</taxon>
        <taxon>Bacillati</taxon>
        <taxon>Actinomycetota</taxon>
        <taxon>Actinomycetes</taxon>
        <taxon>Micrococcales</taxon>
        <taxon>Micrococcaceae</taxon>
        <taxon>Glutamicibacter</taxon>
    </lineage>
</organism>
<feature type="compositionally biased region" description="Basic and acidic residues" evidence="1">
    <location>
        <begin position="34"/>
        <end position="50"/>
    </location>
</feature>
<dbReference type="Proteomes" id="UP001060018">
    <property type="component" value="Chromosome"/>
</dbReference>
<dbReference type="OrthoDB" id="4227064at2"/>
<dbReference type="PROSITE" id="PS51257">
    <property type="entry name" value="PROKAR_LIPOPROTEIN"/>
    <property type="match status" value="1"/>
</dbReference>
<feature type="chain" id="PRO_5043624424" description="DUF4362 domain-containing protein" evidence="2">
    <location>
        <begin position="24"/>
        <end position="147"/>
    </location>
</feature>
<evidence type="ECO:0000313" key="3">
    <source>
        <dbReference type="EMBL" id="QDY67122.1"/>
    </source>
</evidence>
<keyword evidence="5" id="KW-1185">Reference proteome</keyword>
<protein>
    <recommendedName>
        <fullName evidence="7">DUF4362 domain-containing protein</fullName>
    </recommendedName>
</protein>
<evidence type="ECO:0000313" key="4">
    <source>
        <dbReference type="EMBL" id="UUX59294.1"/>
    </source>
</evidence>
<dbReference type="RefSeq" id="WP_146277411.1">
    <property type="nucleotide sequence ID" value="NZ_CP042260.1"/>
</dbReference>
<reference evidence="3 5" key="1">
    <citation type="submission" date="2019-07" db="EMBL/GenBank/DDBJ databases">
        <title>Complete Genome Sequence of drought tolerant Plant Growth-Promoting Rhizobacterium Glutamicibacter halophytocola DR408.</title>
        <authorList>
            <person name="Nishu S.D."/>
            <person name="Lee T.K."/>
        </authorList>
    </citation>
    <scope>NUCLEOTIDE SEQUENCE [LARGE SCALE GENOMIC DNA]</scope>
    <source>
        <strain evidence="3 5">DR408</strain>
    </source>
</reference>
<keyword evidence="2" id="KW-0732">Signal</keyword>
<sequence>MKIPVGLLLVVLAMLMLSGCVGATPDGQPGPQDIFEKSRNSDRAPSAFHDDVQRESCGEITLAQGEQIPAEAIDCMDAATGERKAELAVLSPTTEGDPIITYYRTSADTSGIEMFSNGEYDKFGSRDWWHAMCPKSMTRLVREGCPK</sequence>
<evidence type="ECO:0008006" key="7">
    <source>
        <dbReference type="Google" id="ProtNLM"/>
    </source>
</evidence>
<evidence type="ECO:0000313" key="6">
    <source>
        <dbReference type="Proteomes" id="UP001060018"/>
    </source>
</evidence>
<dbReference type="Proteomes" id="UP000320717">
    <property type="component" value="Chromosome"/>
</dbReference>
<dbReference type="AlphaFoldDB" id="A0A5B8ILA5"/>
<dbReference type="EMBL" id="CP102487">
    <property type="protein sequence ID" value="UUX59294.1"/>
    <property type="molecule type" value="Genomic_DNA"/>
</dbReference>
<evidence type="ECO:0000256" key="2">
    <source>
        <dbReference type="SAM" id="SignalP"/>
    </source>
</evidence>
<gene>
    <name evidence="3" type="ORF">FQA45_12825</name>
    <name evidence="4" type="ORF">NUH22_01235</name>
</gene>
<evidence type="ECO:0000256" key="1">
    <source>
        <dbReference type="SAM" id="MobiDB-lite"/>
    </source>
</evidence>
<accession>A0A5B8ILA5</accession>
<evidence type="ECO:0000313" key="5">
    <source>
        <dbReference type="Proteomes" id="UP000320717"/>
    </source>
</evidence>
<reference evidence="4" key="2">
    <citation type="journal article" date="2022" name="Pest Manag. Sci.">
        <title>Glutamicibacter halophytocola-mediated host fitness of potato tuber moth on Solanaceae crops.</title>
        <authorList>
            <person name="Wang W."/>
            <person name="Xiao G."/>
            <person name="Du G."/>
            <person name="Chang L."/>
            <person name="Yang Y."/>
            <person name="Ye J."/>
            <person name="Chen B."/>
        </authorList>
    </citation>
    <scope>NUCLEOTIDE SEQUENCE</scope>
    <source>
        <strain evidence="4">S2</strain>
    </source>
</reference>
<name>A0A5B8ILA5_9MICC</name>
<proteinExistence type="predicted"/>
<feature type="signal peptide" evidence="2">
    <location>
        <begin position="1"/>
        <end position="23"/>
    </location>
</feature>
<dbReference type="EMBL" id="CP042260">
    <property type="protein sequence ID" value="QDY67122.1"/>
    <property type="molecule type" value="Genomic_DNA"/>
</dbReference>